<sequence>MNIIWTRSIVSLALLAALSALIGAFLGVRVALAFAVVVLVVQSFISTFHTQRLWRLLDAPVYGEVPSALGIWGEIYYRLHKLAKRWHAQVRQVEQQHSRFIQAIQASPNGVAMLDDRDQIEWCNAIAETHFGLDAKRDLRQHVTHLVRQPEFVRYLNSHHYEEMLVMRGMGVRRHYTLSVQVFPYGENRKLILTQDITELERTDSMRRDFVANVSHELKTPLTVLSGFLETMRELPLDEADRARYLEMMDQQASRMQNIVRDLLVLANLEGDMRPPGDDLLDMRAVLRHLEDDANNLSGGRHRITFNADEALTVAGAETEIVSALGNLVTNAIRYTPDGGTIDVVWQRVKDRAVFSVRDSGLGIPAEHIPRLTERFYRVDRSRSRDTGGTGLGLAIVKHVLQRHHAELDVKSEEGRGSTFIVRFPAARTALRKSIAV</sequence>
<dbReference type="RefSeq" id="WP_087655641.1">
    <property type="nucleotide sequence ID" value="NZ_FCOL02000006.1"/>
</dbReference>
<dbReference type="FunFam" id="3.30.565.10:FF:000006">
    <property type="entry name" value="Sensor histidine kinase WalK"/>
    <property type="match status" value="1"/>
</dbReference>
<dbReference type="EC" id="2.7.13.3" evidence="3"/>
<dbReference type="Pfam" id="PF11808">
    <property type="entry name" value="PhoR"/>
    <property type="match status" value="1"/>
</dbReference>
<dbReference type="InterPro" id="IPR036097">
    <property type="entry name" value="HisK_dim/P_sf"/>
</dbReference>
<dbReference type="PROSITE" id="PS50109">
    <property type="entry name" value="HIS_KIN"/>
    <property type="match status" value="1"/>
</dbReference>
<keyword evidence="9" id="KW-0808">Transferase</keyword>
<evidence type="ECO:0000256" key="4">
    <source>
        <dbReference type="ARBA" id="ARBA00019665"/>
    </source>
</evidence>
<evidence type="ECO:0000256" key="15">
    <source>
        <dbReference type="ARBA" id="ARBA00023012"/>
    </source>
</evidence>
<evidence type="ECO:0000256" key="10">
    <source>
        <dbReference type="ARBA" id="ARBA00022692"/>
    </source>
</evidence>
<dbReference type="InterPro" id="IPR021766">
    <property type="entry name" value="PhoR_N"/>
</dbReference>
<evidence type="ECO:0000256" key="11">
    <source>
        <dbReference type="ARBA" id="ARBA00022741"/>
    </source>
</evidence>
<name>A0A158H7X9_9BURK</name>
<proteinExistence type="predicted"/>
<gene>
    <name evidence="19" type="ORF">AWB67_01544</name>
</gene>
<accession>A0A158H7X9</accession>
<evidence type="ECO:0000259" key="18">
    <source>
        <dbReference type="PROSITE" id="PS50109"/>
    </source>
</evidence>
<dbReference type="FunFam" id="1.10.287.130:FF:000008">
    <property type="entry name" value="Two-component sensor histidine kinase"/>
    <property type="match status" value="1"/>
</dbReference>
<dbReference type="InterPro" id="IPR004358">
    <property type="entry name" value="Sig_transdc_His_kin-like_C"/>
</dbReference>
<comment type="caution">
    <text evidence="19">The sequence shown here is derived from an EMBL/GenBank/DDBJ whole genome shotgun (WGS) entry which is preliminary data.</text>
</comment>
<keyword evidence="8" id="KW-0592">Phosphate transport</keyword>
<dbReference type="InterPro" id="IPR014310">
    <property type="entry name" value="Sig_transdc_His_kinase_PhoR"/>
</dbReference>
<evidence type="ECO:0000256" key="13">
    <source>
        <dbReference type="ARBA" id="ARBA00022840"/>
    </source>
</evidence>
<dbReference type="GO" id="GO:0005886">
    <property type="term" value="C:plasma membrane"/>
    <property type="evidence" value="ECO:0007669"/>
    <property type="project" value="UniProtKB-SubCell"/>
</dbReference>
<organism evidence="19 20">
    <name type="scientific">Caballeronia terrestris</name>
    <dbReference type="NCBI Taxonomy" id="1226301"/>
    <lineage>
        <taxon>Bacteria</taxon>
        <taxon>Pseudomonadati</taxon>
        <taxon>Pseudomonadota</taxon>
        <taxon>Betaproteobacteria</taxon>
        <taxon>Burkholderiales</taxon>
        <taxon>Burkholderiaceae</taxon>
        <taxon>Caballeronia</taxon>
    </lineage>
</organism>
<evidence type="ECO:0000256" key="6">
    <source>
        <dbReference type="ARBA" id="ARBA00022475"/>
    </source>
</evidence>
<dbReference type="Gene3D" id="1.10.287.130">
    <property type="match status" value="1"/>
</dbReference>
<comment type="function">
    <text evidence="17">Member of the two-component regulatory system PhoR/PhoB involved in the phosphate regulon genes expression. PhoR may function as a membrane-associated protein kinase that phosphorylates PhoB in response to environmental signals.</text>
</comment>
<evidence type="ECO:0000256" key="14">
    <source>
        <dbReference type="ARBA" id="ARBA00022989"/>
    </source>
</evidence>
<comment type="subcellular location">
    <subcellularLocation>
        <location evidence="2">Cell inner membrane</location>
        <topology evidence="2">Multi-pass membrane protein</topology>
    </subcellularLocation>
</comment>
<dbReference type="GO" id="GO:0005524">
    <property type="term" value="F:ATP binding"/>
    <property type="evidence" value="ECO:0007669"/>
    <property type="project" value="UniProtKB-KW"/>
</dbReference>
<dbReference type="GO" id="GO:0000155">
    <property type="term" value="F:phosphorelay sensor kinase activity"/>
    <property type="evidence" value="ECO:0007669"/>
    <property type="project" value="InterPro"/>
</dbReference>
<dbReference type="InterPro" id="IPR036890">
    <property type="entry name" value="HATPase_C_sf"/>
</dbReference>
<dbReference type="SMART" id="SM00388">
    <property type="entry name" value="HisKA"/>
    <property type="match status" value="1"/>
</dbReference>
<evidence type="ECO:0000256" key="5">
    <source>
        <dbReference type="ARBA" id="ARBA00022448"/>
    </source>
</evidence>
<evidence type="ECO:0000313" key="19">
    <source>
        <dbReference type="EMBL" id="SAL40512.1"/>
    </source>
</evidence>
<dbReference type="SUPFAM" id="SSF47384">
    <property type="entry name" value="Homodimeric domain of signal transducing histidine kinase"/>
    <property type="match status" value="1"/>
</dbReference>
<feature type="domain" description="Histidine kinase" evidence="18">
    <location>
        <begin position="213"/>
        <end position="428"/>
    </location>
</feature>
<keyword evidence="6" id="KW-1003">Cell membrane</keyword>
<keyword evidence="10" id="KW-0812">Transmembrane</keyword>
<evidence type="ECO:0000313" key="20">
    <source>
        <dbReference type="Proteomes" id="UP000054925"/>
    </source>
</evidence>
<dbReference type="Proteomes" id="UP000054925">
    <property type="component" value="Unassembled WGS sequence"/>
</dbReference>
<dbReference type="InterPro" id="IPR003594">
    <property type="entry name" value="HATPase_dom"/>
</dbReference>
<dbReference type="PANTHER" id="PTHR45453">
    <property type="entry name" value="PHOSPHATE REGULON SENSOR PROTEIN PHOR"/>
    <property type="match status" value="1"/>
</dbReference>
<evidence type="ECO:0000256" key="7">
    <source>
        <dbReference type="ARBA" id="ARBA00022553"/>
    </source>
</evidence>
<dbReference type="Pfam" id="PF02518">
    <property type="entry name" value="HATPase_c"/>
    <property type="match status" value="1"/>
</dbReference>
<dbReference type="InterPro" id="IPR050351">
    <property type="entry name" value="BphY/WalK/GraS-like"/>
</dbReference>
<dbReference type="Gene3D" id="3.30.450.20">
    <property type="entry name" value="PAS domain"/>
    <property type="match status" value="1"/>
</dbReference>
<keyword evidence="7" id="KW-0597">Phosphoprotein</keyword>
<reference evidence="19" key="1">
    <citation type="submission" date="2016-01" db="EMBL/GenBank/DDBJ databases">
        <authorList>
            <person name="Peeters C."/>
        </authorList>
    </citation>
    <scope>NUCLEOTIDE SEQUENCE [LARGE SCALE GENOMIC DNA]</scope>
    <source>
        <strain evidence="19">LMG 22937</strain>
    </source>
</reference>
<keyword evidence="15" id="KW-0902">Two-component regulatory system</keyword>
<keyword evidence="11" id="KW-0547">Nucleotide-binding</keyword>
<keyword evidence="13" id="KW-0067">ATP-binding</keyword>
<dbReference type="PANTHER" id="PTHR45453:SF1">
    <property type="entry name" value="PHOSPHATE REGULON SENSOR PROTEIN PHOR"/>
    <property type="match status" value="1"/>
</dbReference>
<dbReference type="GO" id="GO:0006817">
    <property type="term" value="P:phosphate ion transport"/>
    <property type="evidence" value="ECO:0007669"/>
    <property type="project" value="UniProtKB-KW"/>
</dbReference>
<dbReference type="InterPro" id="IPR035965">
    <property type="entry name" value="PAS-like_dom_sf"/>
</dbReference>
<comment type="catalytic activity">
    <reaction evidence="1">
        <text>ATP + protein L-histidine = ADP + protein N-phospho-L-histidine.</text>
        <dbReference type="EC" id="2.7.13.3"/>
    </reaction>
</comment>
<dbReference type="CDD" id="cd00082">
    <property type="entry name" value="HisKA"/>
    <property type="match status" value="1"/>
</dbReference>
<dbReference type="OrthoDB" id="9813151at2"/>
<keyword evidence="20" id="KW-1185">Reference proteome</keyword>
<dbReference type="NCBIfam" id="TIGR02966">
    <property type="entry name" value="phoR_proteo"/>
    <property type="match status" value="1"/>
</dbReference>
<dbReference type="AlphaFoldDB" id="A0A158H7X9"/>
<evidence type="ECO:0000256" key="12">
    <source>
        <dbReference type="ARBA" id="ARBA00022777"/>
    </source>
</evidence>
<evidence type="ECO:0000256" key="8">
    <source>
        <dbReference type="ARBA" id="ARBA00022592"/>
    </source>
</evidence>
<dbReference type="SUPFAM" id="SSF55874">
    <property type="entry name" value="ATPase domain of HSP90 chaperone/DNA topoisomerase II/histidine kinase"/>
    <property type="match status" value="1"/>
</dbReference>
<dbReference type="InterPro" id="IPR003661">
    <property type="entry name" value="HisK_dim/P_dom"/>
</dbReference>
<dbReference type="SMART" id="SM00387">
    <property type="entry name" value="HATPase_c"/>
    <property type="match status" value="1"/>
</dbReference>
<dbReference type="InterPro" id="IPR000014">
    <property type="entry name" value="PAS"/>
</dbReference>
<dbReference type="Pfam" id="PF00512">
    <property type="entry name" value="HisKA"/>
    <property type="match status" value="1"/>
</dbReference>
<dbReference type="GO" id="GO:0004721">
    <property type="term" value="F:phosphoprotein phosphatase activity"/>
    <property type="evidence" value="ECO:0007669"/>
    <property type="project" value="InterPro"/>
</dbReference>
<evidence type="ECO:0000256" key="2">
    <source>
        <dbReference type="ARBA" id="ARBA00004429"/>
    </source>
</evidence>
<keyword evidence="16" id="KW-0472">Membrane</keyword>
<dbReference type="Pfam" id="PF13188">
    <property type="entry name" value="PAS_8"/>
    <property type="match status" value="1"/>
</dbReference>
<dbReference type="Gene3D" id="3.30.565.10">
    <property type="entry name" value="Histidine kinase-like ATPase, C-terminal domain"/>
    <property type="match status" value="1"/>
</dbReference>
<dbReference type="SUPFAM" id="SSF55785">
    <property type="entry name" value="PYP-like sensor domain (PAS domain)"/>
    <property type="match status" value="1"/>
</dbReference>
<evidence type="ECO:0000256" key="3">
    <source>
        <dbReference type="ARBA" id="ARBA00012438"/>
    </source>
</evidence>
<evidence type="ECO:0000256" key="9">
    <source>
        <dbReference type="ARBA" id="ARBA00022679"/>
    </source>
</evidence>
<keyword evidence="5" id="KW-0813">Transport</keyword>
<dbReference type="EMBL" id="FCOL02000006">
    <property type="protein sequence ID" value="SAL40512.1"/>
    <property type="molecule type" value="Genomic_DNA"/>
</dbReference>
<keyword evidence="14" id="KW-1133">Transmembrane helix</keyword>
<dbReference type="GO" id="GO:0016036">
    <property type="term" value="P:cellular response to phosphate starvation"/>
    <property type="evidence" value="ECO:0007669"/>
    <property type="project" value="TreeGrafter"/>
</dbReference>
<evidence type="ECO:0000256" key="1">
    <source>
        <dbReference type="ARBA" id="ARBA00000085"/>
    </source>
</evidence>
<keyword evidence="12 19" id="KW-0418">Kinase</keyword>
<dbReference type="PRINTS" id="PR00344">
    <property type="entry name" value="BCTRLSENSOR"/>
</dbReference>
<evidence type="ECO:0000256" key="16">
    <source>
        <dbReference type="ARBA" id="ARBA00023136"/>
    </source>
</evidence>
<evidence type="ECO:0000256" key="17">
    <source>
        <dbReference type="ARBA" id="ARBA00025207"/>
    </source>
</evidence>
<dbReference type="InterPro" id="IPR005467">
    <property type="entry name" value="His_kinase_dom"/>
</dbReference>
<protein>
    <recommendedName>
        <fullName evidence="4">Phosphate regulon sensor protein PhoR</fullName>
        <ecNumber evidence="3">2.7.13.3</ecNumber>
    </recommendedName>
</protein>